<dbReference type="Pfam" id="PF03816">
    <property type="entry name" value="LytR_cpsA_psr"/>
    <property type="match status" value="1"/>
</dbReference>
<dbReference type="Gene3D" id="3.40.630.190">
    <property type="entry name" value="LCP protein"/>
    <property type="match status" value="1"/>
</dbReference>
<name>A0A4U3MDL3_9ACTN</name>
<feature type="domain" description="Cell envelope-related transcriptional attenuator" evidence="2">
    <location>
        <begin position="63"/>
        <end position="206"/>
    </location>
</feature>
<gene>
    <name evidence="3" type="ORF">FDA94_20390</name>
</gene>
<comment type="caution">
    <text evidence="3">The sequence shown here is derived from an EMBL/GenBank/DDBJ whole genome shotgun (WGS) entry which is preliminary data.</text>
</comment>
<dbReference type="PANTHER" id="PTHR33392:SF6">
    <property type="entry name" value="POLYISOPRENYL-TEICHOIC ACID--PEPTIDOGLYCAN TEICHOIC ACID TRANSFERASE TAGU"/>
    <property type="match status" value="1"/>
</dbReference>
<reference evidence="3 4" key="1">
    <citation type="submission" date="2019-04" db="EMBL/GenBank/DDBJ databases">
        <title>Herbidospora sp. NEAU-GS14.nov., a novel actinomycete isolated from soil.</title>
        <authorList>
            <person name="Han L."/>
        </authorList>
    </citation>
    <scope>NUCLEOTIDE SEQUENCE [LARGE SCALE GENOMIC DNA]</scope>
    <source>
        <strain evidence="3 4">NEAU-GS14</strain>
    </source>
</reference>
<dbReference type="InterPro" id="IPR004474">
    <property type="entry name" value="LytR_CpsA_psr"/>
</dbReference>
<evidence type="ECO:0000313" key="4">
    <source>
        <dbReference type="Proteomes" id="UP000308705"/>
    </source>
</evidence>
<organism evidence="3 4">
    <name type="scientific">Herbidospora galbida</name>
    <dbReference type="NCBI Taxonomy" id="2575442"/>
    <lineage>
        <taxon>Bacteria</taxon>
        <taxon>Bacillati</taxon>
        <taxon>Actinomycetota</taxon>
        <taxon>Actinomycetes</taxon>
        <taxon>Streptosporangiales</taxon>
        <taxon>Streptosporangiaceae</taxon>
        <taxon>Herbidospora</taxon>
    </lineage>
</organism>
<comment type="similarity">
    <text evidence="1">Belongs to the LytR/CpsA/Psr (LCP) family.</text>
</comment>
<evidence type="ECO:0000259" key="2">
    <source>
        <dbReference type="Pfam" id="PF03816"/>
    </source>
</evidence>
<evidence type="ECO:0000256" key="1">
    <source>
        <dbReference type="ARBA" id="ARBA00006068"/>
    </source>
</evidence>
<evidence type="ECO:0000313" key="3">
    <source>
        <dbReference type="EMBL" id="TKK86820.1"/>
    </source>
</evidence>
<dbReference type="PANTHER" id="PTHR33392">
    <property type="entry name" value="POLYISOPRENYL-TEICHOIC ACID--PEPTIDOGLYCAN TEICHOIC ACID TRANSFERASE TAGU"/>
    <property type="match status" value="1"/>
</dbReference>
<accession>A0A4U3MDL3</accession>
<proteinExistence type="inferred from homology"/>
<dbReference type="AlphaFoldDB" id="A0A4U3MDL3"/>
<dbReference type="RefSeq" id="WP_137248669.1">
    <property type="nucleotide sequence ID" value="NZ_SZQA01000019.1"/>
</dbReference>
<dbReference type="NCBIfam" id="TIGR00350">
    <property type="entry name" value="lytR_cpsA_psr"/>
    <property type="match status" value="1"/>
</dbReference>
<dbReference type="Proteomes" id="UP000308705">
    <property type="component" value="Unassembled WGS sequence"/>
</dbReference>
<keyword evidence="4" id="KW-1185">Reference proteome</keyword>
<dbReference type="EMBL" id="SZQA01000019">
    <property type="protein sequence ID" value="TKK86820.1"/>
    <property type="molecule type" value="Genomic_DNA"/>
</dbReference>
<dbReference type="InterPro" id="IPR050922">
    <property type="entry name" value="LytR/CpsA/Psr_CW_biosynth"/>
</dbReference>
<dbReference type="OrthoDB" id="3759589at2"/>
<protein>
    <submittedName>
        <fullName evidence="3">LytR family transcriptional regulator</fullName>
    </submittedName>
</protein>
<sequence>MSLPLAALFTIAMERQYTYDRNITRIDDVFPAEPERPAKPVGEAQNWLLIGSDSRPGEKGFNRADSIMLVHLPADRARVFFVGIPRDSYVPIPGHGSDKINSAYAYGGPKLLISTVEKLTGVRVDHFAALDFKGFVAMSKAIGGVEVEVSRETYDSANKITWPQGTVHLEGEKALLFVRQRYGLPGGDFDRIKRQQAFLRAVADKLINGGVLTDPFALNDFLGALTTSISVDSGVSIGTLRDLAIELRNIRGGSLVASTVPLAGTDTVKGASIVRLDEKAAKIMYAAIRDDKLEQYFDDHGGTSNTKQVN</sequence>